<organism evidence="2">
    <name type="scientific">Oppiella nova</name>
    <dbReference type="NCBI Taxonomy" id="334625"/>
    <lineage>
        <taxon>Eukaryota</taxon>
        <taxon>Metazoa</taxon>
        <taxon>Ecdysozoa</taxon>
        <taxon>Arthropoda</taxon>
        <taxon>Chelicerata</taxon>
        <taxon>Arachnida</taxon>
        <taxon>Acari</taxon>
        <taxon>Acariformes</taxon>
        <taxon>Sarcoptiformes</taxon>
        <taxon>Oribatida</taxon>
        <taxon>Brachypylina</taxon>
        <taxon>Oppioidea</taxon>
        <taxon>Oppiidae</taxon>
        <taxon>Oppiella</taxon>
    </lineage>
</organism>
<dbReference type="EMBL" id="CAJPVJ010029539">
    <property type="protein sequence ID" value="CAG2179960.1"/>
    <property type="molecule type" value="Genomic_DNA"/>
</dbReference>
<keyword evidence="3" id="KW-1185">Reference proteome</keyword>
<dbReference type="AlphaFoldDB" id="A0A7R9MM86"/>
<name>A0A7R9MM86_9ACAR</name>
<keyword evidence="1" id="KW-0812">Transmembrane</keyword>
<feature type="transmembrane region" description="Helical" evidence="1">
    <location>
        <begin position="31"/>
        <end position="50"/>
    </location>
</feature>
<dbReference type="OrthoDB" id="10562211at2759"/>
<feature type="non-terminal residue" evidence="2">
    <location>
        <position position="58"/>
    </location>
</feature>
<reference evidence="2" key="1">
    <citation type="submission" date="2020-11" db="EMBL/GenBank/DDBJ databases">
        <authorList>
            <person name="Tran Van P."/>
        </authorList>
    </citation>
    <scope>NUCLEOTIDE SEQUENCE</scope>
</reference>
<evidence type="ECO:0000313" key="2">
    <source>
        <dbReference type="EMBL" id="CAD7662823.1"/>
    </source>
</evidence>
<proteinExistence type="predicted"/>
<evidence type="ECO:0000313" key="3">
    <source>
        <dbReference type="Proteomes" id="UP000728032"/>
    </source>
</evidence>
<keyword evidence="1" id="KW-1133">Transmembrane helix</keyword>
<dbReference type="EMBL" id="OC944364">
    <property type="protein sequence ID" value="CAD7662823.1"/>
    <property type="molecule type" value="Genomic_DNA"/>
</dbReference>
<keyword evidence="1" id="KW-0472">Membrane</keyword>
<sequence length="58" mass="6174">MSACALMGAGYSSTLPSLYNLLEQYITLNNSLGALFAFSGGLMATINTLIDTLNIQNR</sequence>
<protein>
    <submittedName>
        <fullName evidence="2">Uncharacterized protein</fullName>
    </submittedName>
</protein>
<dbReference type="Proteomes" id="UP000728032">
    <property type="component" value="Unassembled WGS sequence"/>
</dbReference>
<gene>
    <name evidence="2" type="ORF">ONB1V03_LOCUS19383</name>
</gene>
<evidence type="ECO:0000256" key="1">
    <source>
        <dbReference type="SAM" id="Phobius"/>
    </source>
</evidence>
<accession>A0A7R9MM86</accession>